<keyword evidence="2 10" id="KW-0285">Flavoprotein</keyword>
<evidence type="ECO:0000256" key="8">
    <source>
        <dbReference type="PIRSR" id="PIRSR000350-3"/>
    </source>
</evidence>
<dbReference type="PROSITE" id="PS00076">
    <property type="entry name" value="PYRIDINE_REDOX_1"/>
    <property type="match status" value="1"/>
</dbReference>
<evidence type="ECO:0000256" key="9">
    <source>
        <dbReference type="PIRSR" id="PIRSR000350-4"/>
    </source>
</evidence>
<dbReference type="GO" id="GO:0004362">
    <property type="term" value="F:glutathione-disulfide reductase (NADPH) activity"/>
    <property type="evidence" value="ECO:0007669"/>
    <property type="project" value="UniProtKB-EC"/>
</dbReference>
<evidence type="ECO:0000256" key="2">
    <source>
        <dbReference type="ARBA" id="ARBA00022630"/>
    </source>
</evidence>
<dbReference type="PANTHER" id="PTHR42737:SF2">
    <property type="entry name" value="GLUTATHIONE REDUCTASE"/>
    <property type="match status" value="1"/>
</dbReference>
<evidence type="ECO:0000313" key="13">
    <source>
        <dbReference type="EMBL" id="QKE90956.1"/>
    </source>
</evidence>
<proteinExistence type="inferred from homology"/>
<dbReference type="SUPFAM" id="SSF51905">
    <property type="entry name" value="FAD/NAD(P)-binding domain"/>
    <property type="match status" value="1"/>
</dbReference>
<evidence type="ECO:0000259" key="12">
    <source>
        <dbReference type="Pfam" id="PF07992"/>
    </source>
</evidence>
<feature type="domain" description="FAD/NAD(P)-binding" evidence="12">
    <location>
        <begin position="5"/>
        <end position="326"/>
    </location>
</feature>
<dbReference type="SUPFAM" id="SSF55424">
    <property type="entry name" value="FAD/NAD-linked reductases, dimerisation (C-terminal) domain"/>
    <property type="match status" value="1"/>
</dbReference>
<dbReference type="EC" id="1.8.1.7" evidence="13"/>
<organism evidence="13 14">
    <name type="scientific">Lichenicola cladoniae</name>
    <dbReference type="NCBI Taxonomy" id="1484109"/>
    <lineage>
        <taxon>Bacteria</taxon>
        <taxon>Pseudomonadati</taxon>
        <taxon>Pseudomonadota</taxon>
        <taxon>Alphaproteobacteria</taxon>
        <taxon>Acetobacterales</taxon>
        <taxon>Acetobacteraceae</taxon>
        <taxon>Lichenicola</taxon>
    </lineage>
</organism>
<feature type="binding site" evidence="8">
    <location>
        <begin position="183"/>
        <end position="190"/>
    </location>
    <ligand>
        <name>NAD(+)</name>
        <dbReference type="ChEBI" id="CHEBI:57540"/>
    </ligand>
</feature>
<keyword evidence="3 8" id="KW-0274">FAD</keyword>
<dbReference type="InterPro" id="IPR012999">
    <property type="entry name" value="Pyr_OxRdtase_I_AS"/>
</dbReference>
<dbReference type="InterPro" id="IPR046952">
    <property type="entry name" value="GSHR/TRXR-like"/>
</dbReference>
<feature type="binding site" evidence="8">
    <location>
        <begin position="147"/>
        <end position="149"/>
    </location>
    <ligand>
        <name>FAD</name>
        <dbReference type="ChEBI" id="CHEBI:57692"/>
    </ligand>
</feature>
<dbReference type="GO" id="GO:0005829">
    <property type="term" value="C:cytosol"/>
    <property type="evidence" value="ECO:0007669"/>
    <property type="project" value="TreeGrafter"/>
</dbReference>
<comment type="cofactor">
    <cofactor evidence="8">
        <name>FAD</name>
        <dbReference type="ChEBI" id="CHEBI:57692"/>
    </cofactor>
    <text evidence="8">Binds 1 FAD per subunit.</text>
</comment>
<dbReference type="InterPro" id="IPR004099">
    <property type="entry name" value="Pyr_nucl-diS_OxRdtase_dimer"/>
</dbReference>
<name>A0A6M8HRQ6_9PROT</name>
<dbReference type="RefSeq" id="WP_171836679.1">
    <property type="nucleotide sequence ID" value="NZ_CP053708.1"/>
</dbReference>
<feature type="binding site" evidence="8">
    <location>
        <position position="311"/>
    </location>
    <ligand>
        <name>FAD</name>
        <dbReference type="ChEBI" id="CHEBI:57692"/>
    </ligand>
</feature>
<gene>
    <name evidence="13" type="primary">gorA</name>
    <name evidence="13" type="ORF">HN018_13705</name>
</gene>
<dbReference type="GO" id="GO:0050660">
    <property type="term" value="F:flavin adenine dinucleotide binding"/>
    <property type="evidence" value="ECO:0007669"/>
    <property type="project" value="InterPro"/>
</dbReference>
<sequence length="466" mass="50566">MAYDFDLFVIGGGSGGVRCARMSAAHGARVGVAESRHWGGTCVNLGCVPKKMMVQASEYGAHAVDGRGFGWSAEPGTHDWAKLIAAKDHEITRLNGIYVKLLQGAGVTLFEGRARFEDAHTLILEPGPLDPHFEPRRITAERIVIATGSTPIVQPHIEGQELGINSDQAFHLAERPQRVTIVGGGYIGVEFAGIFAGLGSEVQMIYRQTLPLRGFDEDMRTALAEAIGERGIIAHPSTLLHRIRRHEGALRVSLTDGREWDTDLVFFAVGRMPNVAGLGLETTDVRTTEEGRILVDGGSETDEPGIFAIGDVTNRMNLTPVAIAEGHILADRLFAGTTREWSFDTTPKAVFFSPPLASVGLTEHEAAERGPADIYLTRFTPMRHTLSGRKRQHVMKLVVDQASRKVVGVHMLGEDAPEMMQGMAIAVTAGLTKEDFDRTIGIHPTSAEEFVTLRVRTRIASALAPI</sequence>
<feature type="binding site" evidence="8">
    <location>
        <position position="270"/>
    </location>
    <ligand>
        <name>NAD(+)</name>
        <dbReference type="ChEBI" id="CHEBI:57540"/>
    </ligand>
</feature>
<dbReference type="EMBL" id="CP053708">
    <property type="protein sequence ID" value="QKE90956.1"/>
    <property type="molecule type" value="Genomic_DNA"/>
</dbReference>
<feature type="domain" description="Pyridine nucleotide-disulphide oxidoreductase dimerisation" evidence="11">
    <location>
        <begin position="346"/>
        <end position="453"/>
    </location>
</feature>
<evidence type="ECO:0000256" key="4">
    <source>
        <dbReference type="ARBA" id="ARBA00023002"/>
    </source>
</evidence>
<evidence type="ECO:0000256" key="7">
    <source>
        <dbReference type="PIRSR" id="PIRSR000350-2"/>
    </source>
</evidence>
<dbReference type="GO" id="GO:0034599">
    <property type="term" value="P:cellular response to oxidative stress"/>
    <property type="evidence" value="ECO:0007669"/>
    <property type="project" value="TreeGrafter"/>
</dbReference>
<dbReference type="AlphaFoldDB" id="A0A6M8HRQ6"/>
<dbReference type="NCBIfam" id="NF004776">
    <property type="entry name" value="PRK06116.1"/>
    <property type="match status" value="1"/>
</dbReference>
<keyword evidence="8" id="KW-0520">NAD</keyword>
<dbReference type="InterPro" id="IPR016156">
    <property type="entry name" value="FAD/NAD-linked_Rdtase_dimer_sf"/>
</dbReference>
<feature type="active site" description="Proton acceptor" evidence="7">
    <location>
        <position position="443"/>
    </location>
</feature>
<keyword evidence="8" id="KW-0547">Nucleotide-binding</keyword>
<dbReference type="InterPro" id="IPR023753">
    <property type="entry name" value="FAD/NAD-binding_dom"/>
</dbReference>
<dbReference type="Gene3D" id="3.50.50.60">
    <property type="entry name" value="FAD/NAD(P)-binding domain"/>
    <property type="match status" value="2"/>
</dbReference>
<dbReference type="GO" id="GO:0006749">
    <property type="term" value="P:glutathione metabolic process"/>
    <property type="evidence" value="ECO:0007669"/>
    <property type="project" value="TreeGrafter"/>
</dbReference>
<dbReference type="Proteomes" id="UP000500767">
    <property type="component" value="Chromosome"/>
</dbReference>
<accession>A0A6M8HRQ6</accession>
<evidence type="ECO:0000256" key="10">
    <source>
        <dbReference type="RuleBase" id="RU003691"/>
    </source>
</evidence>
<keyword evidence="6 10" id="KW-0676">Redox-active center</keyword>
<dbReference type="Pfam" id="PF07992">
    <property type="entry name" value="Pyr_redox_2"/>
    <property type="match status" value="1"/>
</dbReference>
<comment type="similarity">
    <text evidence="1 10">Belongs to the class-I pyridine nucleotide-disulfide oxidoreductase family.</text>
</comment>
<dbReference type="Gene3D" id="3.30.390.30">
    <property type="match status" value="1"/>
</dbReference>
<dbReference type="InterPro" id="IPR036188">
    <property type="entry name" value="FAD/NAD-bd_sf"/>
</dbReference>
<evidence type="ECO:0000256" key="6">
    <source>
        <dbReference type="ARBA" id="ARBA00023284"/>
    </source>
</evidence>
<evidence type="ECO:0000256" key="3">
    <source>
        <dbReference type="ARBA" id="ARBA00022827"/>
    </source>
</evidence>
<dbReference type="KEGG" id="lck:HN018_13705"/>
<evidence type="ECO:0000256" key="5">
    <source>
        <dbReference type="ARBA" id="ARBA00023157"/>
    </source>
</evidence>
<evidence type="ECO:0000259" key="11">
    <source>
        <dbReference type="Pfam" id="PF02852"/>
    </source>
</evidence>
<dbReference type="PRINTS" id="PR00411">
    <property type="entry name" value="PNDRDTASEI"/>
</dbReference>
<dbReference type="Pfam" id="PF02852">
    <property type="entry name" value="Pyr_redox_dim"/>
    <property type="match status" value="1"/>
</dbReference>
<evidence type="ECO:0000256" key="1">
    <source>
        <dbReference type="ARBA" id="ARBA00007532"/>
    </source>
</evidence>
<keyword evidence="5" id="KW-1015">Disulfide bond</keyword>
<dbReference type="PANTHER" id="PTHR42737">
    <property type="entry name" value="GLUTATHIONE REDUCTASE"/>
    <property type="match status" value="1"/>
</dbReference>
<feature type="binding site" evidence="8">
    <location>
        <position position="51"/>
    </location>
    <ligand>
        <name>FAD</name>
        <dbReference type="ChEBI" id="CHEBI:57692"/>
    </ligand>
</feature>
<keyword evidence="4 10" id="KW-0560">Oxidoreductase</keyword>
<dbReference type="PRINTS" id="PR00368">
    <property type="entry name" value="FADPNR"/>
</dbReference>
<dbReference type="PIRSF" id="PIRSF000350">
    <property type="entry name" value="Mercury_reductase_MerA"/>
    <property type="match status" value="1"/>
</dbReference>
<feature type="disulfide bond" description="Redox-active" evidence="9">
    <location>
        <begin position="42"/>
        <end position="47"/>
    </location>
</feature>
<dbReference type="GO" id="GO:0045454">
    <property type="term" value="P:cell redox homeostasis"/>
    <property type="evidence" value="ECO:0007669"/>
    <property type="project" value="InterPro"/>
</dbReference>
<dbReference type="InterPro" id="IPR001100">
    <property type="entry name" value="Pyr_nuc-diS_OxRdtase"/>
</dbReference>
<protein>
    <submittedName>
        <fullName evidence="13">Glutathione-disulfide reductase</fullName>
        <ecNumber evidence="13">1.8.1.7</ecNumber>
    </submittedName>
</protein>
<evidence type="ECO:0000313" key="14">
    <source>
        <dbReference type="Proteomes" id="UP000500767"/>
    </source>
</evidence>
<keyword evidence="14" id="KW-1185">Reference proteome</keyword>
<reference evidence="13 14" key="1">
    <citation type="journal article" date="2014" name="World J. Microbiol. Biotechnol.">
        <title>Biodiversity and physiological characteristics of Antarctic and Arctic lichens-associated bacteria.</title>
        <authorList>
            <person name="Lee Y.M."/>
            <person name="Kim E.H."/>
            <person name="Lee H.K."/>
            <person name="Hong S.G."/>
        </authorList>
    </citation>
    <scope>NUCLEOTIDE SEQUENCE [LARGE SCALE GENOMIC DNA]</scope>
    <source>
        <strain evidence="13 14">PAMC 26569</strain>
    </source>
</reference>